<dbReference type="EMBL" id="JANPWB010000016">
    <property type="protein sequence ID" value="KAJ1086276.1"/>
    <property type="molecule type" value="Genomic_DNA"/>
</dbReference>
<dbReference type="AlphaFoldDB" id="A0AAV7L3Q2"/>
<proteinExistence type="predicted"/>
<comment type="caution">
    <text evidence="2">The sequence shown here is derived from an EMBL/GenBank/DDBJ whole genome shotgun (WGS) entry which is preliminary data.</text>
</comment>
<evidence type="ECO:0000313" key="2">
    <source>
        <dbReference type="EMBL" id="KAJ1086276.1"/>
    </source>
</evidence>
<name>A0AAV7L3Q2_PLEWA</name>
<accession>A0AAV7L3Q2</accession>
<feature type="compositionally biased region" description="Polar residues" evidence="1">
    <location>
        <begin position="111"/>
        <end position="123"/>
    </location>
</feature>
<keyword evidence="3" id="KW-1185">Reference proteome</keyword>
<feature type="region of interest" description="Disordered" evidence="1">
    <location>
        <begin position="100"/>
        <end position="123"/>
    </location>
</feature>
<dbReference type="Proteomes" id="UP001066276">
    <property type="component" value="Chromosome 12"/>
</dbReference>
<sequence>MSAHTRGSVLGAAPSEWACFCEGPLERSCFLGVFSPCLRGTFDEHPRRLSSIRQLSASERLEAGPSGTGYSASRTSEHFRFLRRSAEPLDYRHLWITATSGLPPPLDYRHQSSNNPCSTADAP</sequence>
<reference evidence="2" key="1">
    <citation type="journal article" date="2022" name="bioRxiv">
        <title>Sequencing and chromosome-scale assembly of the giantPleurodeles waltlgenome.</title>
        <authorList>
            <person name="Brown T."/>
            <person name="Elewa A."/>
            <person name="Iarovenko S."/>
            <person name="Subramanian E."/>
            <person name="Araus A.J."/>
            <person name="Petzold A."/>
            <person name="Susuki M."/>
            <person name="Suzuki K.-i.T."/>
            <person name="Hayashi T."/>
            <person name="Toyoda A."/>
            <person name="Oliveira C."/>
            <person name="Osipova E."/>
            <person name="Leigh N.D."/>
            <person name="Simon A."/>
            <person name="Yun M.H."/>
        </authorList>
    </citation>
    <scope>NUCLEOTIDE SEQUENCE</scope>
    <source>
        <strain evidence="2">20211129_DDA</strain>
        <tissue evidence="2">Liver</tissue>
    </source>
</reference>
<protein>
    <submittedName>
        <fullName evidence="2">Uncharacterized protein</fullName>
    </submittedName>
</protein>
<organism evidence="2 3">
    <name type="scientific">Pleurodeles waltl</name>
    <name type="common">Iberian ribbed newt</name>
    <dbReference type="NCBI Taxonomy" id="8319"/>
    <lineage>
        <taxon>Eukaryota</taxon>
        <taxon>Metazoa</taxon>
        <taxon>Chordata</taxon>
        <taxon>Craniata</taxon>
        <taxon>Vertebrata</taxon>
        <taxon>Euteleostomi</taxon>
        <taxon>Amphibia</taxon>
        <taxon>Batrachia</taxon>
        <taxon>Caudata</taxon>
        <taxon>Salamandroidea</taxon>
        <taxon>Salamandridae</taxon>
        <taxon>Pleurodelinae</taxon>
        <taxon>Pleurodeles</taxon>
    </lineage>
</organism>
<evidence type="ECO:0000256" key="1">
    <source>
        <dbReference type="SAM" id="MobiDB-lite"/>
    </source>
</evidence>
<gene>
    <name evidence="2" type="ORF">NDU88_006398</name>
</gene>
<evidence type="ECO:0000313" key="3">
    <source>
        <dbReference type="Proteomes" id="UP001066276"/>
    </source>
</evidence>